<dbReference type="AlphaFoldDB" id="A0A7W8ED87"/>
<evidence type="ECO:0000313" key="3">
    <source>
        <dbReference type="Proteomes" id="UP000568380"/>
    </source>
</evidence>
<gene>
    <name evidence="2" type="ORF">HNR40_000710</name>
</gene>
<keyword evidence="1" id="KW-0472">Membrane</keyword>
<keyword evidence="1" id="KW-0812">Transmembrane</keyword>
<dbReference type="Proteomes" id="UP000568380">
    <property type="component" value="Unassembled WGS sequence"/>
</dbReference>
<evidence type="ECO:0000256" key="1">
    <source>
        <dbReference type="SAM" id="Phobius"/>
    </source>
</evidence>
<sequence length="220" mass="23627">MTEPSGAPSTPKRPVVVPAIGLVILTAVGVTALLGGLDTTPDKPPPQMAAGQKIDQGLYETEFVEARITVQRAASKFAEDRRYLDILFKVTNKSDTTIPTGMGAGSTGAGTGFARTLIKMTPEIKSQWGAQAFIPSGEDGKSSQLHPGVPSNVTVRYELDKAAQAPPEVALSLSKLEKTEHPLFRTTNWMPVEKEDPFTRKRTIEALYTIKAPVKQEGAP</sequence>
<feature type="transmembrane region" description="Helical" evidence="1">
    <location>
        <begin position="15"/>
        <end position="37"/>
    </location>
</feature>
<name>A0A7W8ED87_9ACTN</name>
<accession>A0A7W8ED87</accession>
<reference evidence="2 3" key="1">
    <citation type="submission" date="2020-08" db="EMBL/GenBank/DDBJ databases">
        <title>Genomic Encyclopedia of Type Strains, Phase IV (KMG-IV): sequencing the most valuable type-strain genomes for metagenomic binning, comparative biology and taxonomic classification.</title>
        <authorList>
            <person name="Goeker M."/>
        </authorList>
    </citation>
    <scope>NUCLEOTIDE SEQUENCE [LARGE SCALE GENOMIC DNA]</scope>
    <source>
        <strain evidence="2 3">DSM 45385</strain>
    </source>
</reference>
<dbReference type="RefSeq" id="WP_184958272.1">
    <property type="nucleotide sequence ID" value="NZ_JACHIN010000001.1"/>
</dbReference>
<dbReference type="EMBL" id="JACHIN010000001">
    <property type="protein sequence ID" value="MBB5075264.1"/>
    <property type="molecule type" value="Genomic_DNA"/>
</dbReference>
<comment type="caution">
    <text evidence="2">The sequence shown here is derived from an EMBL/GenBank/DDBJ whole genome shotgun (WGS) entry which is preliminary data.</text>
</comment>
<protein>
    <submittedName>
        <fullName evidence="2">Uncharacterized protein</fullName>
    </submittedName>
</protein>
<organism evidence="2 3">
    <name type="scientific">Nonomuraea endophytica</name>
    <dbReference type="NCBI Taxonomy" id="714136"/>
    <lineage>
        <taxon>Bacteria</taxon>
        <taxon>Bacillati</taxon>
        <taxon>Actinomycetota</taxon>
        <taxon>Actinomycetes</taxon>
        <taxon>Streptosporangiales</taxon>
        <taxon>Streptosporangiaceae</taxon>
        <taxon>Nonomuraea</taxon>
    </lineage>
</organism>
<evidence type="ECO:0000313" key="2">
    <source>
        <dbReference type="EMBL" id="MBB5075264.1"/>
    </source>
</evidence>
<proteinExistence type="predicted"/>
<keyword evidence="3" id="KW-1185">Reference proteome</keyword>
<keyword evidence="1" id="KW-1133">Transmembrane helix</keyword>